<keyword evidence="3" id="KW-1185">Reference proteome</keyword>
<dbReference type="InterPro" id="IPR037523">
    <property type="entry name" value="VOC_core"/>
</dbReference>
<feature type="domain" description="VOC" evidence="1">
    <location>
        <begin position="8"/>
        <end position="123"/>
    </location>
</feature>
<dbReference type="RefSeq" id="WP_242380916.1">
    <property type="nucleotide sequence ID" value="NZ_JAKRKC020000002.1"/>
</dbReference>
<evidence type="ECO:0000313" key="3">
    <source>
        <dbReference type="Proteomes" id="UP001317259"/>
    </source>
</evidence>
<dbReference type="Pfam" id="PF00903">
    <property type="entry name" value="Glyoxalase"/>
    <property type="match status" value="2"/>
</dbReference>
<protein>
    <submittedName>
        <fullName evidence="2">VOC family protein</fullName>
    </submittedName>
</protein>
<feature type="domain" description="VOC" evidence="1">
    <location>
        <begin position="141"/>
        <end position="254"/>
    </location>
</feature>
<dbReference type="CDD" id="cd08362">
    <property type="entry name" value="BphC5-RrK37_N_like"/>
    <property type="match status" value="1"/>
</dbReference>
<gene>
    <name evidence="2" type="ORF">MF672_032515</name>
</gene>
<reference evidence="2 3" key="1">
    <citation type="submission" date="2022-04" db="EMBL/GenBank/DDBJ databases">
        <title>Genome draft of Actinomadura sp. ATCC 31491.</title>
        <authorList>
            <person name="Shi X."/>
            <person name="Du Y."/>
        </authorList>
    </citation>
    <scope>NUCLEOTIDE SEQUENCE [LARGE SCALE GENOMIC DNA]</scope>
    <source>
        <strain evidence="2 3">ATCC 31491</strain>
    </source>
</reference>
<dbReference type="PANTHER" id="PTHR21366:SF31">
    <property type="entry name" value="METALLOTHIOL TRANSFERASE FOSB"/>
    <property type="match status" value="1"/>
</dbReference>
<dbReference type="PROSITE" id="PS51819">
    <property type="entry name" value="VOC"/>
    <property type="match status" value="2"/>
</dbReference>
<accession>A0ABT0G1N5</accession>
<name>A0ABT0G1N5_9ACTN</name>
<organism evidence="2 3">
    <name type="scientific">Actinomadura luzonensis</name>
    <dbReference type="NCBI Taxonomy" id="2805427"/>
    <lineage>
        <taxon>Bacteria</taxon>
        <taxon>Bacillati</taxon>
        <taxon>Actinomycetota</taxon>
        <taxon>Actinomycetes</taxon>
        <taxon>Streptosporangiales</taxon>
        <taxon>Thermomonosporaceae</taxon>
        <taxon>Actinomadura</taxon>
    </lineage>
</organism>
<comment type="caution">
    <text evidence="2">The sequence shown here is derived from an EMBL/GenBank/DDBJ whole genome shotgun (WGS) entry which is preliminary data.</text>
</comment>
<dbReference type="InterPro" id="IPR050383">
    <property type="entry name" value="GlyoxalaseI/FosfomycinResist"/>
</dbReference>
<proteinExistence type="predicted"/>
<dbReference type="Proteomes" id="UP001317259">
    <property type="component" value="Unassembled WGS sequence"/>
</dbReference>
<dbReference type="PANTHER" id="PTHR21366">
    <property type="entry name" value="GLYOXALASE FAMILY PROTEIN"/>
    <property type="match status" value="1"/>
</dbReference>
<evidence type="ECO:0000259" key="1">
    <source>
        <dbReference type="PROSITE" id="PS51819"/>
    </source>
</evidence>
<dbReference type="EMBL" id="JAKRKC020000002">
    <property type="protein sequence ID" value="MCK2218485.1"/>
    <property type="molecule type" value="Genomic_DNA"/>
</dbReference>
<dbReference type="InterPro" id="IPR004360">
    <property type="entry name" value="Glyas_Fos-R_dOase_dom"/>
</dbReference>
<sequence length="307" mass="34389">MRHRPITHLRHVGLAVPGYRRAVEFYRGLWGLEVVAEDSGVAFLGTPADPEQYVLRLRQDDRKRLDLIAFAARSAADVDLLAGRLGRAGVRLEREPGPLDTPGGGHGLRFFDLDGRLVEVSAGVAGRPFRELEERESIPRRLSHVVLNSTDVVATKAFYERHLGFLLSDWLAEQICFLRSGPEHHVLAISRGPHASLNHVSFELRGLEEYMRGSGRLMRAGHRPLWGPGRHGPGDNTFTYFADPAGNVMEYTTELARIEDDEAWRPRRFGTTPEELDQWGTAGLLTDAMIPAMYNDPDEGLWRPSPV</sequence>
<evidence type="ECO:0000313" key="2">
    <source>
        <dbReference type="EMBL" id="MCK2218485.1"/>
    </source>
</evidence>